<sequence length="165" mass="18876">MRGNERLLSQPFLVSVRTIAPRCYNLGRELEAEKKKPLSWKIQAYRNPPARSGHVFSEAKMGIRGISSLQNCRSHVLNKEGHFEVVCLAKERSQSRWSHAFEMHALNPSRQEKFKFVRVEVNGIPFEFKVELGAEVIVLPRKCLGVPSPLKKSRRRISLVQASIL</sequence>
<keyword evidence="2" id="KW-1185">Reference proteome</keyword>
<gene>
    <name evidence="1" type="ORF">HPB48_023555</name>
</gene>
<dbReference type="VEuPathDB" id="VectorBase:HLOH_061644"/>
<accession>A0A9J6H784</accession>
<dbReference type="EMBL" id="JABSTR010000584">
    <property type="protein sequence ID" value="KAH9382890.1"/>
    <property type="molecule type" value="Genomic_DNA"/>
</dbReference>
<dbReference type="AlphaFoldDB" id="A0A9J6H784"/>
<comment type="caution">
    <text evidence="1">The sequence shown here is derived from an EMBL/GenBank/DDBJ whole genome shotgun (WGS) entry which is preliminary data.</text>
</comment>
<organism evidence="1 2">
    <name type="scientific">Haemaphysalis longicornis</name>
    <name type="common">Bush tick</name>
    <dbReference type="NCBI Taxonomy" id="44386"/>
    <lineage>
        <taxon>Eukaryota</taxon>
        <taxon>Metazoa</taxon>
        <taxon>Ecdysozoa</taxon>
        <taxon>Arthropoda</taxon>
        <taxon>Chelicerata</taxon>
        <taxon>Arachnida</taxon>
        <taxon>Acari</taxon>
        <taxon>Parasitiformes</taxon>
        <taxon>Ixodida</taxon>
        <taxon>Ixodoidea</taxon>
        <taxon>Ixodidae</taxon>
        <taxon>Haemaphysalinae</taxon>
        <taxon>Haemaphysalis</taxon>
    </lineage>
</organism>
<dbReference type="Proteomes" id="UP000821853">
    <property type="component" value="Unassembled WGS sequence"/>
</dbReference>
<dbReference type="OrthoDB" id="6495545at2759"/>
<evidence type="ECO:0000313" key="2">
    <source>
        <dbReference type="Proteomes" id="UP000821853"/>
    </source>
</evidence>
<name>A0A9J6H784_HAELO</name>
<protein>
    <submittedName>
        <fullName evidence="1">Uncharacterized protein</fullName>
    </submittedName>
</protein>
<proteinExistence type="predicted"/>
<reference evidence="1 2" key="1">
    <citation type="journal article" date="2020" name="Cell">
        <title>Large-Scale Comparative Analyses of Tick Genomes Elucidate Their Genetic Diversity and Vector Capacities.</title>
        <authorList>
            <consortium name="Tick Genome and Microbiome Consortium (TIGMIC)"/>
            <person name="Jia N."/>
            <person name="Wang J."/>
            <person name="Shi W."/>
            <person name="Du L."/>
            <person name="Sun Y."/>
            <person name="Zhan W."/>
            <person name="Jiang J.F."/>
            <person name="Wang Q."/>
            <person name="Zhang B."/>
            <person name="Ji P."/>
            <person name="Bell-Sakyi L."/>
            <person name="Cui X.M."/>
            <person name="Yuan T.T."/>
            <person name="Jiang B.G."/>
            <person name="Yang W.F."/>
            <person name="Lam T.T."/>
            <person name="Chang Q.C."/>
            <person name="Ding S.J."/>
            <person name="Wang X.J."/>
            <person name="Zhu J.G."/>
            <person name="Ruan X.D."/>
            <person name="Zhao L."/>
            <person name="Wei J.T."/>
            <person name="Ye R.Z."/>
            <person name="Que T.C."/>
            <person name="Du C.H."/>
            <person name="Zhou Y.H."/>
            <person name="Cheng J.X."/>
            <person name="Dai P.F."/>
            <person name="Guo W.B."/>
            <person name="Han X.H."/>
            <person name="Huang E.J."/>
            <person name="Li L.F."/>
            <person name="Wei W."/>
            <person name="Gao Y.C."/>
            <person name="Liu J.Z."/>
            <person name="Shao H.Z."/>
            <person name="Wang X."/>
            <person name="Wang C.C."/>
            <person name="Yang T.C."/>
            <person name="Huo Q.B."/>
            <person name="Li W."/>
            <person name="Chen H.Y."/>
            <person name="Chen S.E."/>
            <person name="Zhou L.G."/>
            <person name="Ni X.B."/>
            <person name="Tian J.H."/>
            <person name="Sheng Y."/>
            <person name="Liu T."/>
            <person name="Pan Y.S."/>
            <person name="Xia L.Y."/>
            <person name="Li J."/>
            <person name="Zhao F."/>
            <person name="Cao W.C."/>
        </authorList>
    </citation>
    <scope>NUCLEOTIDE SEQUENCE [LARGE SCALE GENOMIC DNA]</scope>
    <source>
        <strain evidence="1">HaeL-2018</strain>
    </source>
</reference>
<evidence type="ECO:0000313" key="1">
    <source>
        <dbReference type="EMBL" id="KAH9382890.1"/>
    </source>
</evidence>